<evidence type="ECO:0000313" key="3">
    <source>
        <dbReference type="Proteomes" id="UP001333110"/>
    </source>
</evidence>
<organism evidence="2 3">
    <name type="scientific">Mycteria americana</name>
    <name type="common">Wood stork</name>
    <dbReference type="NCBI Taxonomy" id="33587"/>
    <lineage>
        <taxon>Eukaryota</taxon>
        <taxon>Metazoa</taxon>
        <taxon>Chordata</taxon>
        <taxon>Craniata</taxon>
        <taxon>Vertebrata</taxon>
        <taxon>Euteleostomi</taxon>
        <taxon>Archelosauria</taxon>
        <taxon>Archosauria</taxon>
        <taxon>Dinosauria</taxon>
        <taxon>Saurischia</taxon>
        <taxon>Theropoda</taxon>
        <taxon>Coelurosauria</taxon>
        <taxon>Aves</taxon>
        <taxon>Neognathae</taxon>
        <taxon>Neoaves</taxon>
        <taxon>Aequornithes</taxon>
        <taxon>Ciconiiformes</taxon>
        <taxon>Ciconiidae</taxon>
        <taxon>Mycteria</taxon>
    </lineage>
</organism>
<dbReference type="AlphaFoldDB" id="A0AAN7RJ76"/>
<protein>
    <submittedName>
        <fullName evidence="2">Uncharacterized protein</fullName>
    </submittedName>
</protein>
<name>A0AAN7RJ76_MYCAM</name>
<dbReference type="Proteomes" id="UP001333110">
    <property type="component" value="Unassembled WGS sequence"/>
</dbReference>
<gene>
    <name evidence="2" type="ORF">QYF61_001100</name>
</gene>
<keyword evidence="3" id="KW-1185">Reference proteome</keyword>
<comment type="caution">
    <text evidence="2">The sequence shown here is derived from an EMBL/GenBank/DDBJ whole genome shotgun (WGS) entry which is preliminary data.</text>
</comment>
<evidence type="ECO:0000256" key="1">
    <source>
        <dbReference type="SAM" id="MobiDB-lite"/>
    </source>
</evidence>
<accession>A0AAN7RJ76</accession>
<feature type="compositionally biased region" description="Basic and acidic residues" evidence="1">
    <location>
        <begin position="1"/>
        <end position="23"/>
    </location>
</feature>
<reference evidence="2 3" key="1">
    <citation type="journal article" date="2023" name="J. Hered.">
        <title>Chromosome-level genome of the wood stork (Mycteria americana) provides insight into avian chromosome evolution.</title>
        <authorList>
            <person name="Flamio R. Jr."/>
            <person name="Ramstad K.M."/>
        </authorList>
    </citation>
    <scope>NUCLEOTIDE SEQUENCE [LARGE SCALE GENOMIC DNA]</scope>
    <source>
        <strain evidence="2">JAX WOST 10</strain>
    </source>
</reference>
<evidence type="ECO:0000313" key="2">
    <source>
        <dbReference type="EMBL" id="KAK4806177.1"/>
    </source>
</evidence>
<dbReference type="EMBL" id="JAUNZN010000044">
    <property type="protein sequence ID" value="KAK4806177.1"/>
    <property type="molecule type" value="Genomic_DNA"/>
</dbReference>
<sequence length="175" mass="19699">MALKVHHVEAHMPKHHTTEEHQNNKQVDQAARSEVAQVDLDWESTQVFLRIEGSGGDINMADILYWTTAMNLPSQVLHAYHSGNGHTYHTGQLETYPVNHVTARNTILSFERVEKSTGQQHSPNICMLCFIALQFLNTWGPSHGMQSFTNFSNVGPSHGLQFFKNCSSVGPFQRV</sequence>
<proteinExistence type="predicted"/>
<feature type="region of interest" description="Disordered" evidence="1">
    <location>
        <begin position="1"/>
        <end position="32"/>
    </location>
</feature>